<name>A0A1E5UMX7_9POAL</name>
<protein>
    <submittedName>
        <fullName evidence="1">Uncharacterized protein</fullName>
    </submittedName>
</protein>
<gene>
    <name evidence="1" type="ORF">BAE44_0024754</name>
</gene>
<dbReference type="EMBL" id="LWDX02070761">
    <property type="protein sequence ID" value="OEL14227.1"/>
    <property type="molecule type" value="Genomic_DNA"/>
</dbReference>
<sequence>MPCLERLYIDTCKLRCLPPRFANSKRHALRELRLYELTYLTSAENFPSVMELDVFGCPELKRISGLSRLHKIRIVRCPNVEVLEGVPSLDSLQLWDATMETLPGYLQAAPHRTRDP</sequence>
<evidence type="ECO:0000313" key="2">
    <source>
        <dbReference type="Proteomes" id="UP000095767"/>
    </source>
</evidence>
<keyword evidence="2" id="KW-1185">Reference proteome</keyword>
<organism evidence="1 2">
    <name type="scientific">Dichanthelium oligosanthes</name>
    <dbReference type="NCBI Taxonomy" id="888268"/>
    <lineage>
        <taxon>Eukaryota</taxon>
        <taxon>Viridiplantae</taxon>
        <taxon>Streptophyta</taxon>
        <taxon>Embryophyta</taxon>
        <taxon>Tracheophyta</taxon>
        <taxon>Spermatophyta</taxon>
        <taxon>Magnoliopsida</taxon>
        <taxon>Liliopsida</taxon>
        <taxon>Poales</taxon>
        <taxon>Poaceae</taxon>
        <taxon>PACMAD clade</taxon>
        <taxon>Panicoideae</taxon>
        <taxon>Panicodae</taxon>
        <taxon>Paniceae</taxon>
        <taxon>Dichantheliinae</taxon>
        <taxon>Dichanthelium</taxon>
    </lineage>
</organism>
<dbReference type="AlphaFoldDB" id="A0A1E5UMX7"/>
<dbReference type="OrthoDB" id="678783at2759"/>
<dbReference type="Proteomes" id="UP000095767">
    <property type="component" value="Unassembled WGS sequence"/>
</dbReference>
<dbReference type="SUPFAM" id="SSF52058">
    <property type="entry name" value="L domain-like"/>
    <property type="match status" value="1"/>
</dbReference>
<accession>A0A1E5UMX7</accession>
<comment type="caution">
    <text evidence="1">The sequence shown here is derived from an EMBL/GenBank/DDBJ whole genome shotgun (WGS) entry which is preliminary data.</text>
</comment>
<dbReference type="Gene3D" id="3.80.10.10">
    <property type="entry name" value="Ribonuclease Inhibitor"/>
    <property type="match status" value="1"/>
</dbReference>
<evidence type="ECO:0000313" key="1">
    <source>
        <dbReference type="EMBL" id="OEL14227.1"/>
    </source>
</evidence>
<reference evidence="1 2" key="1">
    <citation type="submission" date="2016-09" db="EMBL/GenBank/DDBJ databases">
        <title>The draft genome of Dichanthelium oligosanthes: A C3 panicoid grass species.</title>
        <authorList>
            <person name="Studer A.J."/>
            <person name="Schnable J.C."/>
            <person name="Brutnell T.P."/>
        </authorList>
    </citation>
    <scope>NUCLEOTIDE SEQUENCE [LARGE SCALE GENOMIC DNA]</scope>
    <source>
        <strain evidence="2">cv. Kellogg 1175</strain>
        <tissue evidence="1">Leaf</tissue>
    </source>
</reference>
<proteinExistence type="predicted"/>
<dbReference type="InterPro" id="IPR032675">
    <property type="entry name" value="LRR_dom_sf"/>
</dbReference>